<dbReference type="OrthoDB" id="8113193at2"/>
<dbReference type="KEGG" id="dti:Desti_3497"/>
<feature type="transmembrane region" description="Helical" evidence="6">
    <location>
        <begin position="222"/>
        <end position="240"/>
    </location>
</feature>
<dbReference type="Pfam" id="PF01594">
    <property type="entry name" value="AI-2E_transport"/>
    <property type="match status" value="1"/>
</dbReference>
<sequence>MLNSVNATYILCTLAVPLVIHFGLLPAVFAGLAVHVLTLKLASRLPARWGGLTHKVALAAIAVLVVIGLLGTGLGLAWFLNGSGGMAALLKVAAETLEKLKRSLPHDMSDLIPHTVEDLRAQITEMLREHAQRISAAGVAGIKTFVQVLLGMIVGGMTALQHFSNIDGFPPFASALHARAKGLTDAFDKIVLAQVKISALNTVLTALYLAVFLPLAGVRFPLVTVLIPFTFVTNLLPVLGNVISNTLIVLISLGISPQVALASYLFLAGIHKLEYLVNAHIIGGEVQARSWELLCAMIAMEAIFGIAGLVAAPVAYAWLKSELREQNMI</sequence>
<dbReference type="HOGENOM" id="CLU_798794_0_0_7"/>
<reference evidence="8" key="1">
    <citation type="submission" date="2012-06" db="EMBL/GenBank/DDBJ databases">
        <title>Complete sequence of chromosome of Desulfomonile tiedjei DSM 6799.</title>
        <authorList>
            <person name="Lucas S."/>
            <person name="Copeland A."/>
            <person name="Lapidus A."/>
            <person name="Glavina del Rio T."/>
            <person name="Dalin E."/>
            <person name="Tice H."/>
            <person name="Bruce D."/>
            <person name="Goodwin L."/>
            <person name="Pitluck S."/>
            <person name="Peters L."/>
            <person name="Ovchinnikova G."/>
            <person name="Zeytun A."/>
            <person name="Lu M."/>
            <person name="Kyrpides N."/>
            <person name="Mavromatis K."/>
            <person name="Ivanova N."/>
            <person name="Brettin T."/>
            <person name="Detter J.C."/>
            <person name="Han C."/>
            <person name="Larimer F."/>
            <person name="Land M."/>
            <person name="Hauser L."/>
            <person name="Markowitz V."/>
            <person name="Cheng J.-F."/>
            <person name="Hugenholtz P."/>
            <person name="Woyke T."/>
            <person name="Wu D."/>
            <person name="Spring S."/>
            <person name="Schroeder M."/>
            <person name="Brambilla E."/>
            <person name="Klenk H.-P."/>
            <person name="Eisen J.A."/>
        </authorList>
    </citation>
    <scope>NUCLEOTIDE SEQUENCE [LARGE SCALE GENOMIC DNA]</scope>
    <source>
        <strain evidence="8">ATCC 49306 / DSM 6799 / DCB-1</strain>
    </source>
</reference>
<comment type="similarity">
    <text evidence="2">Belongs to the autoinducer-2 exporter (AI-2E) (TC 2.A.86) family.</text>
</comment>
<keyword evidence="5 6" id="KW-0472">Membrane</keyword>
<dbReference type="eggNOG" id="COG0628">
    <property type="taxonomic scope" value="Bacteria"/>
</dbReference>
<evidence type="ECO:0000256" key="5">
    <source>
        <dbReference type="ARBA" id="ARBA00023136"/>
    </source>
</evidence>
<evidence type="ECO:0000256" key="6">
    <source>
        <dbReference type="SAM" id="Phobius"/>
    </source>
</evidence>
<organism evidence="7 8">
    <name type="scientific">Desulfomonile tiedjei (strain ATCC 49306 / DSM 6799 / DCB-1)</name>
    <dbReference type="NCBI Taxonomy" id="706587"/>
    <lineage>
        <taxon>Bacteria</taxon>
        <taxon>Pseudomonadati</taxon>
        <taxon>Thermodesulfobacteriota</taxon>
        <taxon>Desulfomonilia</taxon>
        <taxon>Desulfomonilales</taxon>
        <taxon>Desulfomonilaceae</taxon>
        <taxon>Desulfomonile</taxon>
    </lineage>
</organism>
<keyword evidence="4 6" id="KW-1133">Transmembrane helix</keyword>
<protein>
    <recommendedName>
        <fullName evidence="9">AI-2E family transporter</fullName>
    </recommendedName>
</protein>
<evidence type="ECO:0000313" key="8">
    <source>
        <dbReference type="Proteomes" id="UP000006055"/>
    </source>
</evidence>
<evidence type="ECO:0000313" key="7">
    <source>
        <dbReference type="EMBL" id="AFM26148.1"/>
    </source>
</evidence>
<feature type="transmembrane region" description="Helical" evidence="6">
    <location>
        <begin position="291"/>
        <end position="319"/>
    </location>
</feature>
<name>I4C9A7_DESTA</name>
<evidence type="ECO:0000256" key="1">
    <source>
        <dbReference type="ARBA" id="ARBA00004141"/>
    </source>
</evidence>
<evidence type="ECO:0000256" key="4">
    <source>
        <dbReference type="ARBA" id="ARBA00022989"/>
    </source>
</evidence>
<proteinExistence type="inferred from homology"/>
<evidence type="ECO:0000256" key="3">
    <source>
        <dbReference type="ARBA" id="ARBA00022692"/>
    </source>
</evidence>
<feature type="transmembrane region" description="Helical" evidence="6">
    <location>
        <begin position="247"/>
        <end position="271"/>
    </location>
</feature>
<dbReference type="RefSeq" id="WP_014811280.1">
    <property type="nucleotide sequence ID" value="NC_018025.1"/>
</dbReference>
<feature type="transmembrane region" description="Helical" evidence="6">
    <location>
        <begin position="7"/>
        <end position="36"/>
    </location>
</feature>
<feature type="transmembrane region" description="Helical" evidence="6">
    <location>
        <begin position="197"/>
        <end position="216"/>
    </location>
</feature>
<evidence type="ECO:0008006" key="9">
    <source>
        <dbReference type="Google" id="ProtNLM"/>
    </source>
</evidence>
<dbReference type="AlphaFoldDB" id="I4C9A7"/>
<feature type="transmembrane region" description="Helical" evidence="6">
    <location>
        <begin position="56"/>
        <end position="80"/>
    </location>
</feature>
<keyword evidence="3 6" id="KW-0812">Transmembrane</keyword>
<dbReference type="EMBL" id="CP003360">
    <property type="protein sequence ID" value="AFM26148.1"/>
    <property type="molecule type" value="Genomic_DNA"/>
</dbReference>
<gene>
    <name evidence="7" type="ordered locus">Desti_3497</name>
</gene>
<keyword evidence="8" id="KW-1185">Reference proteome</keyword>
<dbReference type="STRING" id="706587.Desti_3497"/>
<dbReference type="InterPro" id="IPR002549">
    <property type="entry name" value="AI-2E-like"/>
</dbReference>
<accession>I4C9A7</accession>
<dbReference type="Proteomes" id="UP000006055">
    <property type="component" value="Chromosome"/>
</dbReference>
<comment type="subcellular location">
    <subcellularLocation>
        <location evidence="1">Membrane</location>
        <topology evidence="1">Multi-pass membrane protein</topology>
    </subcellularLocation>
</comment>
<evidence type="ECO:0000256" key="2">
    <source>
        <dbReference type="ARBA" id="ARBA00009773"/>
    </source>
</evidence>
<dbReference type="GO" id="GO:0016020">
    <property type="term" value="C:membrane"/>
    <property type="evidence" value="ECO:0007669"/>
    <property type="project" value="UniProtKB-SubCell"/>
</dbReference>